<evidence type="ECO:0000313" key="2">
    <source>
        <dbReference type="Proteomes" id="UP000649829"/>
    </source>
</evidence>
<dbReference type="EMBL" id="BMLF01000001">
    <property type="protein sequence ID" value="GGL91524.1"/>
    <property type="molecule type" value="Genomic_DNA"/>
</dbReference>
<evidence type="ECO:0000313" key="1">
    <source>
        <dbReference type="EMBL" id="GGL91524.1"/>
    </source>
</evidence>
<keyword evidence="2" id="KW-1185">Reference proteome</keyword>
<dbReference type="AlphaFoldDB" id="A0A917WD39"/>
<organism evidence="1 2">
    <name type="scientific">Pseudooceanicola nanhaiensis</name>
    <dbReference type="NCBI Taxonomy" id="375761"/>
    <lineage>
        <taxon>Bacteria</taxon>
        <taxon>Pseudomonadati</taxon>
        <taxon>Pseudomonadota</taxon>
        <taxon>Alphaproteobacteria</taxon>
        <taxon>Rhodobacterales</taxon>
        <taxon>Paracoccaceae</taxon>
        <taxon>Pseudooceanicola</taxon>
    </lineage>
</organism>
<proteinExistence type="predicted"/>
<dbReference type="RefSeq" id="WP_028286077.1">
    <property type="nucleotide sequence ID" value="NZ_BMLF01000001.1"/>
</dbReference>
<comment type="caution">
    <text evidence="1">The sequence shown here is derived from an EMBL/GenBank/DDBJ whole genome shotgun (WGS) entry which is preliminary data.</text>
</comment>
<reference evidence="1" key="1">
    <citation type="journal article" date="2014" name="Int. J. Syst. Evol. Microbiol.">
        <title>Complete genome sequence of Corynebacterium casei LMG S-19264T (=DSM 44701T), isolated from a smear-ripened cheese.</title>
        <authorList>
            <consortium name="US DOE Joint Genome Institute (JGI-PGF)"/>
            <person name="Walter F."/>
            <person name="Albersmeier A."/>
            <person name="Kalinowski J."/>
            <person name="Ruckert C."/>
        </authorList>
    </citation>
    <scope>NUCLEOTIDE SEQUENCE</scope>
    <source>
        <strain evidence="1">CGMCC 1.6293</strain>
    </source>
</reference>
<accession>A0A917WD39</accession>
<sequence length="110" mass="11456">MSNIDLSQLVTAEDKAAAEAEAIRVAVTAAIDAHVEATARSRNYNSAAALAGYVASTVGPWAAEAQAFVAWRDSVWQAAFAMLADVQAGERAAPSPAEAVAEIPDITWPE</sequence>
<name>A0A917WD39_9RHOB</name>
<gene>
    <name evidence="1" type="ORF">GCM10011534_12130</name>
</gene>
<reference evidence="1" key="2">
    <citation type="submission" date="2020-09" db="EMBL/GenBank/DDBJ databases">
        <authorList>
            <person name="Sun Q."/>
            <person name="Zhou Y."/>
        </authorList>
    </citation>
    <scope>NUCLEOTIDE SEQUENCE</scope>
    <source>
        <strain evidence="1">CGMCC 1.6293</strain>
    </source>
</reference>
<dbReference type="Proteomes" id="UP000649829">
    <property type="component" value="Unassembled WGS sequence"/>
</dbReference>
<protein>
    <submittedName>
        <fullName evidence="1">Uncharacterized protein</fullName>
    </submittedName>
</protein>